<organism evidence="1">
    <name type="scientific">marine metagenome</name>
    <dbReference type="NCBI Taxonomy" id="408172"/>
    <lineage>
        <taxon>unclassified sequences</taxon>
        <taxon>metagenomes</taxon>
        <taxon>ecological metagenomes</taxon>
    </lineage>
</organism>
<proteinExistence type="predicted"/>
<gene>
    <name evidence="1" type="ORF">METZ01_LOCUS396568</name>
</gene>
<accession>A0A382VB52</accession>
<feature type="non-terminal residue" evidence="1">
    <location>
        <position position="67"/>
    </location>
</feature>
<protein>
    <recommendedName>
        <fullName evidence="2">RmlD-like substrate binding domain-containing protein</fullName>
    </recommendedName>
</protein>
<reference evidence="1" key="1">
    <citation type="submission" date="2018-05" db="EMBL/GenBank/DDBJ databases">
        <authorList>
            <person name="Lanie J.A."/>
            <person name="Ng W.-L."/>
            <person name="Kazmierczak K.M."/>
            <person name="Andrzejewski T.M."/>
            <person name="Davidsen T.M."/>
            <person name="Wayne K.J."/>
            <person name="Tettelin H."/>
            <person name="Glass J.I."/>
            <person name="Rusch D."/>
            <person name="Podicherti R."/>
            <person name="Tsui H.-C.T."/>
            <person name="Winkler M.E."/>
        </authorList>
    </citation>
    <scope>NUCLEOTIDE SEQUENCE</scope>
</reference>
<dbReference type="AlphaFoldDB" id="A0A382VB52"/>
<evidence type="ECO:0008006" key="2">
    <source>
        <dbReference type="Google" id="ProtNLM"/>
    </source>
</evidence>
<evidence type="ECO:0000313" key="1">
    <source>
        <dbReference type="EMBL" id="SVD43714.1"/>
    </source>
</evidence>
<name>A0A382VB52_9ZZZZ</name>
<dbReference type="EMBL" id="UINC01150584">
    <property type="protein sequence ID" value="SVD43714.1"/>
    <property type="molecule type" value="Genomic_DNA"/>
</dbReference>
<sequence length="67" mass="7325">MITELYHPAVHNKPLKNGVKDLQILLTGGSGLLGLELQKIGKNIVAPSRDELDVRNESSIAQHVLEL</sequence>